<evidence type="ECO:0008006" key="4">
    <source>
        <dbReference type="Google" id="ProtNLM"/>
    </source>
</evidence>
<sequence>MQTALGSGLPPRHSTNCITSNPLKIYVRLLPTTLYSYRGNRRQLSPTCRSSPAASERRMTSAARGLQQERQVPERRQQSVQPTVAQLRTLSRSQVADKQVITRTSGLQLGIISHFLIDPRTAMVVYLSLRAKGLGGQDVGMVPLSALTQIGDVVLVHDESAVMEDVLRSRGLVRLIGHSVQSYDGTPLGKVRDFAFSPDSGQITHLSYDSLGLPTVPEALLNVYEVDMDSVLELRSGLVVLRRGAERSTILVSSGILGYALDKVKEVYDSLKGADLGDELYVEGMDDAFLEWRAQHGQEWARYYGLTELPTSRAQVDQVTMRTRSMLPPPRQAAQLLSRETSRSAPLRDPRTQRQAYSGGAAAPKRQSRLSGRPAQPAQQPEPSTSASVPIIKARTLPAYRRRDADGRLGERPEPDQQAPDGQQGVPFDQFVVREPVRAREFELDPVAAPGPSQNGVAMPSRARQSTSRSESNPRAEPAPAAVGSMPQQPGQLQSRGSRQSLASSSGVLQRRGASASRSAAGPAWPESQDTMVGSSMAAQNGMAQQEEEDRLAEIRRELPDWRQERDAPLYNTPYKEYRMRRH</sequence>
<feature type="compositionally biased region" description="Basic and acidic residues" evidence="1">
    <location>
        <begin position="340"/>
        <end position="352"/>
    </location>
</feature>
<proteinExistence type="predicted"/>
<evidence type="ECO:0000313" key="2">
    <source>
        <dbReference type="EMBL" id="CAK0749879.1"/>
    </source>
</evidence>
<feature type="region of interest" description="Disordered" evidence="1">
    <location>
        <begin position="41"/>
        <end position="83"/>
    </location>
</feature>
<name>A0AAV1HYR1_9CHLO</name>
<dbReference type="PANTHER" id="PTHR36740:SF1">
    <property type="entry name" value="PRC-BARREL DOMAIN-CONTAINING PROTEIN"/>
    <property type="match status" value="1"/>
</dbReference>
<dbReference type="Gene3D" id="2.30.30.240">
    <property type="entry name" value="PRC-barrel domain"/>
    <property type="match status" value="1"/>
</dbReference>
<organism evidence="2 3">
    <name type="scientific">Coccomyxa viridis</name>
    <dbReference type="NCBI Taxonomy" id="1274662"/>
    <lineage>
        <taxon>Eukaryota</taxon>
        <taxon>Viridiplantae</taxon>
        <taxon>Chlorophyta</taxon>
        <taxon>core chlorophytes</taxon>
        <taxon>Trebouxiophyceae</taxon>
        <taxon>Trebouxiophyceae incertae sedis</taxon>
        <taxon>Coccomyxaceae</taxon>
        <taxon>Coccomyxa</taxon>
    </lineage>
</organism>
<feature type="compositionally biased region" description="Low complexity" evidence="1">
    <location>
        <begin position="487"/>
        <end position="522"/>
    </location>
</feature>
<dbReference type="AlphaFoldDB" id="A0AAV1HYR1"/>
<evidence type="ECO:0000313" key="3">
    <source>
        <dbReference type="Proteomes" id="UP001314263"/>
    </source>
</evidence>
<keyword evidence="3" id="KW-1185">Reference proteome</keyword>
<feature type="compositionally biased region" description="Polar residues" evidence="1">
    <location>
        <begin position="377"/>
        <end position="388"/>
    </location>
</feature>
<dbReference type="InterPro" id="IPR011033">
    <property type="entry name" value="PRC_barrel-like_sf"/>
</dbReference>
<feature type="compositionally biased region" description="Basic and acidic residues" evidence="1">
    <location>
        <begin position="401"/>
        <end position="415"/>
    </location>
</feature>
<dbReference type="Proteomes" id="UP001314263">
    <property type="component" value="Unassembled WGS sequence"/>
</dbReference>
<comment type="caution">
    <text evidence="2">The sequence shown here is derived from an EMBL/GenBank/DDBJ whole genome shotgun (WGS) entry which is preliminary data.</text>
</comment>
<feature type="region of interest" description="Disordered" evidence="1">
    <location>
        <begin position="442"/>
        <end position="560"/>
    </location>
</feature>
<feature type="compositionally biased region" description="Polar residues" evidence="1">
    <location>
        <begin position="463"/>
        <end position="473"/>
    </location>
</feature>
<feature type="region of interest" description="Disordered" evidence="1">
    <location>
        <begin position="315"/>
        <end position="428"/>
    </location>
</feature>
<dbReference type="SUPFAM" id="SSF50346">
    <property type="entry name" value="PRC-barrel domain"/>
    <property type="match status" value="2"/>
</dbReference>
<dbReference type="PANTHER" id="PTHR36740">
    <property type="entry name" value="PRC DOMAIN-CONTAINING PROTEIN"/>
    <property type="match status" value="1"/>
</dbReference>
<feature type="compositionally biased region" description="Polar residues" evidence="1">
    <location>
        <begin position="528"/>
        <end position="544"/>
    </location>
</feature>
<gene>
    <name evidence="2" type="ORF">CVIRNUC_001945</name>
</gene>
<protein>
    <recommendedName>
        <fullName evidence="4">PRC-barrel domain-containing protein</fullName>
    </recommendedName>
</protein>
<reference evidence="2 3" key="1">
    <citation type="submission" date="2023-10" db="EMBL/GenBank/DDBJ databases">
        <authorList>
            <person name="Maclean D."/>
            <person name="Macfadyen A."/>
        </authorList>
    </citation>
    <scope>NUCLEOTIDE SEQUENCE [LARGE SCALE GENOMIC DNA]</scope>
</reference>
<dbReference type="EMBL" id="CAUYUE010000003">
    <property type="protein sequence ID" value="CAK0749879.1"/>
    <property type="molecule type" value="Genomic_DNA"/>
</dbReference>
<feature type="compositionally biased region" description="Polar residues" evidence="1">
    <location>
        <begin position="42"/>
        <end position="53"/>
    </location>
</feature>
<evidence type="ECO:0000256" key="1">
    <source>
        <dbReference type="SAM" id="MobiDB-lite"/>
    </source>
</evidence>
<accession>A0AAV1HYR1</accession>